<protein>
    <submittedName>
        <fullName evidence="7">DgyrCDS12009</fullName>
    </submittedName>
</protein>
<dbReference type="PANTHER" id="PTHR21676">
    <property type="entry name" value="PROTEIN STUM"/>
    <property type="match status" value="1"/>
</dbReference>
<feature type="transmembrane region" description="Helical" evidence="6">
    <location>
        <begin position="77"/>
        <end position="101"/>
    </location>
</feature>
<dbReference type="InterPro" id="IPR026673">
    <property type="entry name" value="SPEC3/Stum"/>
</dbReference>
<feature type="region of interest" description="Disordered" evidence="5">
    <location>
        <begin position="313"/>
        <end position="343"/>
    </location>
</feature>
<keyword evidence="4 6" id="KW-0472">Membrane</keyword>
<name>A0A7I8W621_9ANNE</name>
<evidence type="ECO:0000256" key="2">
    <source>
        <dbReference type="ARBA" id="ARBA00022692"/>
    </source>
</evidence>
<organism evidence="7 8">
    <name type="scientific">Dimorphilus gyrociliatus</name>
    <dbReference type="NCBI Taxonomy" id="2664684"/>
    <lineage>
        <taxon>Eukaryota</taxon>
        <taxon>Metazoa</taxon>
        <taxon>Spiralia</taxon>
        <taxon>Lophotrochozoa</taxon>
        <taxon>Annelida</taxon>
        <taxon>Polychaeta</taxon>
        <taxon>Polychaeta incertae sedis</taxon>
        <taxon>Dinophilidae</taxon>
        <taxon>Dimorphilus</taxon>
    </lineage>
</organism>
<evidence type="ECO:0000256" key="4">
    <source>
        <dbReference type="ARBA" id="ARBA00023136"/>
    </source>
</evidence>
<comment type="subcellular location">
    <subcellularLocation>
        <location evidence="1">Membrane</location>
        <topology evidence="1">Multi-pass membrane protein</topology>
    </subcellularLocation>
</comment>
<dbReference type="OrthoDB" id="361532at2759"/>
<evidence type="ECO:0000256" key="3">
    <source>
        <dbReference type="ARBA" id="ARBA00022989"/>
    </source>
</evidence>
<dbReference type="Pfam" id="PF15795">
    <property type="entry name" value="Spec3"/>
    <property type="match status" value="1"/>
</dbReference>
<dbReference type="AlphaFoldDB" id="A0A7I8W621"/>
<proteinExistence type="predicted"/>
<reference evidence="7 8" key="1">
    <citation type="submission" date="2020-08" db="EMBL/GenBank/DDBJ databases">
        <authorList>
            <person name="Hejnol A."/>
        </authorList>
    </citation>
    <scope>NUCLEOTIDE SEQUENCE [LARGE SCALE GENOMIC DNA]</scope>
</reference>
<evidence type="ECO:0000256" key="6">
    <source>
        <dbReference type="SAM" id="Phobius"/>
    </source>
</evidence>
<dbReference type="EMBL" id="CAJFCJ010000019">
    <property type="protein sequence ID" value="CAD5123684.1"/>
    <property type="molecule type" value="Genomic_DNA"/>
</dbReference>
<dbReference type="GO" id="GO:0016020">
    <property type="term" value="C:membrane"/>
    <property type="evidence" value="ECO:0007669"/>
    <property type="project" value="UniProtKB-SubCell"/>
</dbReference>
<keyword evidence="2 6" id="KW-0812">Transmembrane</keyword>
<dbReference type="Proteomes" id="UP000549394">
    <property type="component" value="Unassembled WGS sequence"/>
</dbReference>
<evidence type="ECO:0000313" key="7">
    <source>
        <dbReference type="EMBL" id="CAD5123684.1"/>
    </source>
</evidence>
<feature type="transmembrane region" description="Helical" evidence="6">
    <location>
        <begin position="122"/>
        <end position="146"/>
    </location>
</feature>
<sequence>MDTVTPTPSLYSPRSITATPRTFRKEGYGKPVMPGYKPTGMNRHRDSTLFIHRTIEVQHVSKDTNLRDSIPIMSKPIAIFCAVLNVICPGLGTFISGLTAICGAKVRTVNGEKSHVVWVNTWVALLQLVTTLLLFLGWVWSIYWGICFIKTSNECLDSERRTSQTARSVTMTTTVVSGNGGATTRNALGMGEAPAAPIIVLQEAPLVLRADMFLDSPEPLPATVAPNRNQRPLNPYNPRHQRAIRQRQEIDAADTLFTLNNQQLEDLMSNAPPTPSVDEEHRQKTSIVASPPLQPAHENADPVARRHGIDSARAGRSLHISTPRPDGSAGSGGLSLPGSILLV</sequence>
<keyword evidence="3 6" id="KW-1133">Transmembrane helix</keyword>
<evidence type="ECO:0000256" key="5">
    <source>
        <dbReference type="SAM" id="MobiDB-lite"/>
    </source>
</evidence>
<gene>
    <name evidence="7" type="ORF">DGYR_LOCUS11337</name>
</gene>
<evidence type="ECO:0000313" key="8">
    <source>
        <dbReference type="Proteomes" id="UP000549394"/>
    </source>
</evidence>
<keyword evidence="8" id="KW-1185">Reference proteome</keyword>
<accession>A0A7I8W621</accession>
<dbReference type="PANTHER" id="PTHR21676:SF1">
    <property type="entry name" value="PROTEIN STUM HOMOLOG"/>
    <property type="match status" value="1"/>
</dbReference>
<comment type="caution">
    <text evidence="7">The sequence shown here is derived from an EMBL/GenBank/DDBJ whole genome shotgun (WGS) entry which is preliminary data.</text>
</comment>
<evidence type="ECO:0000256" key="1">
    <source>
        <dbReference type="ARBA" id="ARBA00004141"/>
    </source>
</evidence>